<feature type="transmembrane region" description="Helical" evidence="6">
    <location>
        <begin position="228"/>
        <end position="253"/>
    </location>
</feature>
<feature type="transmembrane region" description="Helical" evidence="6">
    <location>
        <begin position="186"/>
        <end position="207"/>
    </location>
</feature>
<proteinExistence type="predicted"/>
<feature type="transmembrane region" description="Helical" evidence="6">
    <location>
        <begin position="122"/>
        <end position="140"/>
    </location>
</feature>
<dbReference type="PANTHER" id="PTHR11706:SF33">
    <property type="entry name" value="NATURAL RESISTANCE-ASSOCIATED MACROPHAGE PROTEIN 2"/>
    <property type="match status" value="1"/>
</dbReference>
<keyword evidence="2" id="KW-0813">Transport</keyword>
<dbReference type="InterPro" id="IPR001046">
    <property type="entry name" value="NRAMP_fam"/>
</dbReference>
<keyword evidence="5 6" id="KW-0472">Membrane</keyword>
<name>A0A1N7DGK5_9EURY</name>
<dbReference type="NCBIfam" id="NF037982">
    <property type="entry name" value="Nramp_1"/>
    <property type="match status" value="1"/>
</dbReference>
<reference evidence="8" key="1">
    <citation type="submission" date="2017-01" db="EMBL/GenBank/DDBJ databases">
        <authorList>
            <person name="Varghese N."/>
            <person name="Submissions S."/>
        </authorList>
    </citation>
    <scope>NUCLEOTIDE SEQUENCE [LARGE SCALE GENOMIC DNA]</scope>
    <source>
        <strain evidence="8">CGMCC 1.7737</strain>
    </source>
</reference>
<evidence type="ECO:0000256" key="1">
    <source>
        <dbReference type="ARBA" id="ARBA00004141"/>
    </source>
</evidence>
<keyword evidence="3 6" id="KW-0812">Transmembrane</keyword>
<dbReference type="AlphaFoldDB" id="A0A1N7DGK5"/>
<dbReference type="GO" id="GO:0005384">
    <property type="term" value="F:manganese ion transmembrane transporter activity"/>
    <property type="evidence" value="ECO:0007669"/>
    <property type="project" value="TreeGrafter"/>
</dbReference>
<evidence type="ECO:0000256" key="6">
    <source>
        <dbReference type="SAM" id="Phobius"/>
    </source>
</evidence>
<evidence type="ECO:0000256" key="2">
    <source>
        <dbReference type="ARBA" id="ARBA00022448"/>
    </source>
</evidence>
<feature type="transmembrane region" description="Helical" evidence="6">
    <location>
        <begin position="44"/>
        <end position="67"/>
    </location>
</feature>
<feature type="transmembrane region" description="Helical" evidence="6">
    <location>
        <begin position="341"/>
        <end position="364"/>
    </location>
</feature>
<feature type="transmembrane region" description="Helical" evidence="6">
    <location>
        <begin position="147"/>
        <end position="166"/>
    </location>
</feature>
<dbReference type="EMBL" id="FTNO01000004">
    <property type="protein sequence ID" value="SIR74931.1"/>
    <property type="molecule type" value="Genomic_DNA"/>
</dbReference>
<dbReference type="GO" id="GO:0034755">
    <property type="term" value="P:iron ion transmembrane transport"/>
    <property type="evidence" value="ECO:0007669"/>
    <property type="project" value="TreeGrafter"/>
</dbReference>
<dbReference type="GO" id="GO:0015086">
    <property type="term" value="F:cadmium ion transmembrane transporter activity"/>
    <property type="evidence" value="ECO:0007669"/>
    <property type="project" value="TreeGrafter"/>
</dbReference>
<dbReference type="RefSeq" id="WP_076431471.1">
    <property type="nucleotide sequence ID" value="NZ_FTNO01000004.1"/>
</dbReference>
<feature type="transmembrane region" description="Helical" evidence="6">
    <location>
        <begin position="12"/>
        <end position="32"/>
    </location>
</feature>
<feature type="transmembrane region" description="Helical" evidence="6">
    <location>
        <begin position="376"/>
        <end position="398"/>
    </location>
</feature>
<organism evidence="7 8">
    <name type="scientific">Haladaptatus litoreus</name>
    <dbReference type="NCBI Taxonomy" id="553468"/>
    <lineage>
        <taxon>Archaea</taxon>
        <taxon>Methanobacteriati</taxon>
        <taxon>Methanobacteriota</taxon>
        <taxon>Stenosarchaea group</taxon>
        <taxon>Halobacteria</taxon>
        <taxon>Halobacteriales</taxon>
        <taxon>Haladaptataceae</taxon>
        <taxon>Haladaptatus</taxon>
    </lineage>
</organism>
<dbReference type="OrthoDB" id="327373at2157"/>
<sequence length="405" mass="42229">MPSTASISGRLRAIGPALVLAAVVVGPGSITLSTIAGGTYGYQLLWIPIAATAFMITYTWMAARIGVVTGETLFQATRNKYGERTAQIGGLFGFLTILAFQAGNNAGIGFASAALFGGEPQLWAGVFTVAAAGFLWLPDLYEKIETLVKIVVGVMLVSFVGSLALVGVDFGQAVSGLVPAFPNRSAIFLGLGLAATNFSIAAAVYQTHLMAEKDWDVDQLTEEGFDSIIGIAILGLIVMVILLTSAAVIYGTSKSAFSAQGMATQLRPVAGSGAFYLFLTGFFFASLSSLVVNALIGATLLVDGFGYGSSMESRPVKLWTMVAMGIGLAVVLIAGESPVELLRAAQALAIVAFPLLGFLVLSIARDEALMGEYANSLTVDIIGFLGYLAIIGIVLNYLREVASFL</sequence>
<protein>
    <submittedName>
        <fullName evidence="7">Mn2+ and Fe2+ transporters of the NRAMP family</fullName>
    </submittedName>
</protein>
<evidence type="ECO:0000313" key="7">
    <source>
        <dbReference type="EMBL" id="SIR74931.1"/>
    </source>
</evidence>
<feature type="transmembrane region" description="Helical" evidence="6">
    <location>
        <begin position="273"/>
        <end position="306"/>
    </location>
</feature>
<evidence type="ECO:0000256" key="3">
    <source>
        <dbReference type="ARBA" id="ARBA00022692"/>
    </source>
</evidence>
<keyword evidence="4 6" id="KW-1133">Transmembrane helix</keyword>
<feature type="transmembrane region" description="Helical" evidence="6">
    <location>
        <begin position="88"/>
        <end position="116"/>
    </location>
</feature>
<dbReference type="PANTHER" id="PTHR11706">
    <property type="entry name" value="SOLUTE CARRIER PROTEIN FAMILY 11 MEMBER"/>
    <property type="match status" value="1"/>
</dbReference>
<dbReference type="GO" id="GO:0005886">
    <property type="term" value="C:plasma membrane"/>
    <property type="evidence" value="ECO:0007669"/>
    <property type="project" value="TreeGrafter"/>
</dbReference>
<gene>
    <name evidence="7" type="ORF">SAMN05421858_3601</name>
</gene>
<evidence type="ECO:0000256" key="4">
    <source>
        <dbReference type="ARBA" id="ARBA00022989"/>
    </source>
</evidence>
<evidence type="ECO:0000256" key="5">
    <source>
        <dbReference type="ARBA" id="ARBA00023136"/>
    </source>
</evidence>
<evidence type="ECO:0000313" key="8">
    <source>
        <dbReference type="Proteomes" id="UP000186914"/>
    </source>
</evidence>
<dbReference type="Pfam" id="PF01566">
    <property type="entry name" value="Nramp"/>
    <property type="match status" value="1"/>
</dbReference>
<dbReference type="Proteomes" id="UP000186914">
    <property type="component" value="Unassembled WGS sequence"/>
</dbReference>
<comment type="subcellular location">
    <subcellularLocation>
        <location evidence="1">Membrane</location>
        <topology evidence="1">Multi-pass membrane protein</topology>
    </subcellularLocation>
</comment>
<accession>A0A1N7DGK5</accession>
<feature type="transmembrane region" description="Helical" evidence="6">
    <location>
        <begin position="318"/>
        <end position="335"/>
    </location>
</feature>
<keyword evidence="8" id="KW-1185">Reference proteome</keyword>